<reference evidence="13" key="2">
    <citation type="submission" date="2025-08" db="UniProtKB">
        <authorList>
            <consortium name="Ensembl"/>
        </authorList>
    </citation>
    <scope>IDENTIFICATION</scope>
</reference>
<evidence type="ECO:0000256" key="6">
    <source>
        <dbReference type="ARBA" id="ARBA00022801"/>
    </source>
</evidence>
<dbReference type="GO" id="GO:0072562">
    <property type="term" value="C:blood microparticle"/>
    <property type="evidence" value="ECO:0007669"/>
    <property type="project" value="TreeGrafter"/>
</dbReference>
<dbReference type="CDD" id="cd00054">
    <property type="entry name" value="EGF_CA"/>
    <property type="match status" value="1"/>
</dbReference>
<organism evidence="13 14">
    <name type="scientific">Sparus aurata</name>
    <name type="common">Gilthead sea bream</name>
    <dbReference type="NCBI Taxonomy" id="8175"/>
    <lineage>
        <taxon>Eukaryota</taxon>
        <taxon>Metazoa</taxon>
        <taxon>Chordata</taxon>
        <taxon>Craniata</taxon>
        <taxon>Vertebrata</taxon>
        <taxon>Euteleostomi</taxon>
        <taxon>Actinopterygii</taxon>
        <taxon>Neopterygii</taxon>
        <taxon>Teleostei</taxon>
        <taxon>Neoteleostei</taxon>
        <taxon>Acanthomorphata</taxon>
        <taxon>Eupercaria</taxon>
        <taxon>Spariformes</taxon>
        <taxon>Sparidae</taxon>
        <taxon>Sparus</taxon>
    </lineage>
</organism>
<dbReference type="PROSITE" id="PS01187">
    <property type="entry name" value="EGF_CA"/>
    <property type="match status" value="1"/>
</dbReference>
<dbReference type="SMART" id="SM00042">
    <property type="entry name" value="CUB"/>
    <property type="match status" value="1"/>
</dbReference>
<accession>A0A671WKT1</accession>
<evidence type="ECO:0000256" key="4">
    <source>
        <dbReference type="ARBA" id="ARBA00022670"/>
    </source>
</evidence>
<dbReference type="GO" id="GO:0004252">
    <property type="term" value="F:serine-type endopeptidase activity"/>
    <property type="evidence" value="ECO:0007669"/>
    <property type="project" value="TreeGrafter"/>
</dbReference>
<dbReference type="Pfam" id="PF00431">
    <property type="entry name" value="CUB"/>
    <property type="match status" value="1"/>
</dbReference>
<evidence type="ECO:0000259" key="12">
    <source>
        <dbReference type="PROSITE" id="PS01180"/>
    </source>
</evidence>
<comment type="caution">
    <text evidence="11">Lacks conserved residue(s) required for the propagation of feature annotation.</text>
</comment>
<evidence type="ECO:0000256" key="3">
    <source>
        <dbReference type="ARBA" id="ARBA00022588"/>
    </source>
</evidence>
<dbReference type="Pfam" id="PF14670">
    <property type="entry name" value="FXa_inhibition"/>
    <property type="match status" value="1"/>
</dbReference>
<keyword evidence="3" id="KW-0399">Innate immunity</keyword>
<keyword evidence="8" id="KW-0180">Complement pathway</keyword>
<dbReference type="Ensembl" id="ENSSAUT00010041614.1">
    <property type="protein sequence ID" value="ENSSAUP00010039477.1"/>
    <property type="gene ID" value="ENSSAUG00010016635.1"/>
</dbReference>
<evidence type="ECO:0000256" key="8">
    <source>
        <dbReference type="ARBA" id="ARBA00022875"/>
    </source>
</evidence>
<evidence type="ECO:0000256" key="10">
    <source>
        <dbReference type="ARBA" id="ARBA00023180"/>
    </source>
</evidence>
<keyword evidence="5" id="KW-0677">Repeat</keyword>
<keyword evidence="7" id="KW-0391">Immunity</keyword>
<dbReference type="InterPro" id="IPR018097">
    <property type="entry name" value="EGF_Ca-bd_CS"/>
</dbReference>
<dbReference type="AlphaFoldDB" id="A0A671WKT1"/>
<dbReference type="SUPFAM" id="SSF57196">
    <property type="entry name" value="EGF/Laminin"/>
    <property type="match status" value="1"/>
</dbReference>
<reference evidence="13" key="1">
    <citation type="submission" date="2021-04" db="EMBL/GenBank/DDBJ databases">
        <authorList>
            <consortium name="Wellcome Sanger Institute Data Sharing"/>
        </authorList>
    </citation>
    <scope>NUCLEOTIDE SEQUENCE [LARGE SCALE GENOMIC DNA]</scope>
</reference>
<dbReference type="FunFam" id="2.60.120.290:FF:000012">
    <property type="entry name" value="mannan-binding lectin serine protease 1 isoform X1"/>
    <property type="match status" value="1"/>
</dbReference>
<dbReference type="InterPro" id="IPR001881">
    <property type="entry name" value="EGF-like_Ca-bd_dom"/>
</dbReference>
<dbReference type="SMART" id="SM00181">
    <property type="entry name" value="EGF"/>
    <property type="match status" value="1"/>
</dbReference>
<dbReference type="SMART" id="SM00179">
    <property type="entry name" value="EGF_CA"/>
    <property type="match status" value="1"/>
</dbReference>
<keyword evidence="2" id="KW-0245">EGF-like domain</keyword>
<keyword evidence="4" id="KW-0645">Protease</keyword>
<reference evidence="13" key="3">
    <citation type="submission" date="2025-09" db="UniProtKB">
        <authorList>
            <consortium name="Ensembl"/>
        </authorList>
    </citation>
    <scope>IDENTIFICATION</scope>
</reference>
<name>A0A671WKT1_SPAAU</name>
<dbReference type="CDD" id="cd00041">
    <property type="entry name" value="CUB"/>
    <property type="match status" value="1"/>
</dbReference>
<dbReference type="OMA" id="PNVYPNH"/>
<evidence type="ECO:0000256" key="1">
    <source>
        <dbReference type="ARBA" id="ARBA00004241"/>
    </source>
</evidence>
<dbReference type="Proteomes" id="UP000472265">
    <property type="component" value="Chromosome 17"/>
</dbReference>
<keyword evidence="6" id="KW-0378">Hydrolase</keyword>
<dbReference type="SUPFAM" id="SSF49854">
    <property type="entry name" value="Spermadhesin, CUB domain"/>
    <property type="match status" value="1"/>
</dbReference>
<dbReference type="InterPro" id="IPR000859">
    <property type="entry name" value="CUB_dom"/>
</dbReference>
<dbReference type="GO" id="GO:0006958">
    <property type="term" value="P:complement activation, classical pathway"/>
    <property type="evidence" value="ECO:0007669"/>
    <property type="project" value="UniProtKB-KW"/>
</dbReference>
<comment type="subcellular location">
    <subcellularLocation>
        <location evidence="1">Cell surface</location>
    </subcellularLocation>
</comment>
<dbReference type="InterPro" id="IPR035914">
    <property type="entry name" value="Sperma_CUB_dom_sf"/>
</dbReference>
<dbReference type="GO" id="GO:0005509">
    <property type="term" value="F:calcium ion binding"/>
    <property type="evidence" value="ECO:0007669"/>
    <property type="project" value="InterPro"/>
</dbReference>
<dbReference type="PANTHER" id="PTHR24255:SF25">
    <property type="entry name" value="COMPLEMENT C1R SUBCOMPONENT"/>
    <property type="match status" value="1"/>
</dbReference>
<dbReference type="GO" id="GO:0009986">
    <property type="term" value="C:cell surface"/>
    <property type="evidence" value="ECO:0007669"/>
    <property type="project" value="UniProtKB-SubCell"/>
</dbReference>
<dbReference type="FunFam" id="2.10.25.10:FF:000240">
    <property type="entry name" value="Vitamin K-dependent protein S"/>
    <property type="match status" value="1"/>
</dbReference>
<evidence type="ECO:0000313" key="13">
    <source>
        <dbReference type="Ensembl" id="ENSSAUP00010039477.1"/>
    </source>
</evidence>
<dbReference type="GeneTree" id="ENSGT00950000183084"/>
<evidence type="ECO:0000256" key="7">
    <source>
        <dbReference type="ARBA" id="ARBA00022859"/>
    </source>
</evidence>
<proteinExistence type="predicted"/>
<dbReference type="Gene3D" id="2.60.120.290">
    <property type="entry name" value="Spermadhesin, CUB domain"/>
    <property type="match status" value="1"/>
</dbReference>
<dbReference type="PROSITE" id="PS01186">
    <property type="entry name" value="EGF_2"/>
    <property type="match status" value="1"/>
</dbReference>
<sequence>MGPMFTVQCLLDSESIMHGEVHSPRYPQPYFPNVLKQWDLWVSEGYQIQLTIRHLDIKASLGCHQDSLTVLFNQKVLGKFCGQENSTDHPSTGSMLSPGNRLTLIFQTSSSTQEIQQHTGFSATYKAKDVDECSKPDPGDGSGLLCSQICINTPGSYRCSCRSGYKLHLDQHTCLCE</sequence>
<evidence type="ECO:0000256" key="5">
    <source>
        <dbReference type="ARBA" id="ARBA00022737"/>
    </source>
</evidence>
<dbReference type="InterPro" id="IPR000742">
    <property type="entry name" value="EGF"/>
</dbReference>
<evidence type="ECO:0000256" key="11">
    <source>
        <dbReference type="PROSITE-ProRule" id="PRU00059"/>
    </source>
</evidence>
<dbReference type="GO" id="GO:0045087">
    <property type="term" value="P:innate immune response"/>
    <property type="evidence" value="ECO:0007669"/>
    <property type="project" value="UniProtKB-KW"/>
</dbReference>
<keyword evidence="14" id="KW-1185">Reference proteome</keyword>
<keyword evidence="9" id="KW-1015">Disulfide bond</keyword>
<dbReference type="InParanoid" id="A0A671WKT1"/>
<evidence type="ECO:0000256" key="2">
    <source>
        <dbReference type="ARBA" id="ARBA00022536"/>
    </source>
</evidence>
<dbReference type="PROSITE" id="PS01180">
    <property type="entry name" value="CUB"/>
    <property type="match status" value="1"/>
</dbReference>
<dbReference type="Gene3D" id="2.10.25.10">
    <property type="entry name" value="Laminin"/>
    <property type="match status" value="1"/>
</dbReference>
<evidence type="ECO:0000256" key="9">
    <source>
        <dbReference type="ARBA" id="ARBA00023157"/>
    </source>
</evidence>
<keyword evidence="10" id="KW-0325">Glycoprotein</keyword>
<dbReference type="GO" id="GO:0031638">
    <property type="term" value="P:zymogen activation"/>
    <property type="evidence" value="ECO:0007669"/>
    <property type="project" value="TreeGrafter"/>
</dbReference>
<feature type="domain" description="CUB" evidence="12">
    <location>
        <begin position="9"/>
        <end position="128"/>
    </location>
</feature>
<evidence type="ECO:0000313" key="14">
    <source>
        <dbReference type="Proteomes" id="UP000472265"/>
    </source>
</evidence>
<protein>
    <recommendedName>
        <fullName evidence="12">CUB domain-containing protein</fullName>
    </recommendedName>
</protein>
<dbReference type="PANTHER" id="PTHR24255">
    <property type="entry name" value="COMPLEMENT COMPONENT 1, S SUBCOMPONENT-RELATED"/>
    <property type="match status" value="1"/>
</dbReference>